<comment type="caution">
    <text evidence="3">The sequence shown here is derived from an EMBL/GenBank/DDBJ whole genome shotgun (WGS) entry which is preliminary data.</text>
</comment>
<organism evidence="3 4">
    <name type="scientific">Frankliniella fusca</name>
    <dbReference type="NCBI Taxonomy" id="407009"/>
    <lineage>
        <taxon>Eukaryota</taxon>
        <taxon>Metazoa</taxon>
        <taxon>Ecdysozoa</taxon>
        <taxon>Arthropoda</taxon>
        <taxon>Hexapoda</taxon>
        <taxon>Insecta</taxon>
        <taxon>Pterygota</taxon>
        <taxon>Neoptera</taxon>
        <taxon>Paraneoptera</taxon>
        <taxon>Thysanoptera</taxon>
        <taxon>Terebrantia</taxon>
        <taxon>Thripoidea</taxon>
        <taxon>Thripidae</taxon>
        <taxon>Frankliniella</taxon>
    </lineage>
</organism>
<accession>A0AAE1GXC3</accession>
<dbReference type="EMBL" id="JAHWGI010000166">
    <property type="protein sequence ID" value="KAK3910486.1"/>
    <property type="molecule type" value="Genomic_DNA"/>
</dbReference>
<protein>
    <submittedName>
        <fullName evidence="3">Envelope glycoprotein</fullName>
    </submittedName>
</protein>
<evidence type="ECO:0000256" key="2">
    <source>
        <dbReference type="SAM" id="SignalP"/>
    </source>
</evidence>
<proteinExistence type="predicted"/>
<keyword evidence="4" id="KW-1185">Reference proteome</keyword>
<feature type="signal peptide" evidence="2">
    <location>
        <begin position="1"/>
        <end position="26"/>
    </location>
</feature>
<feature type="chain" id="PRO_5042026866" evidence="2">
    <location>
        <begin position="27"/>
        <end position="204"/>
    </location>
</feature>
<keyword evidence="2" id="KW-0732">Signal</keyword>
<keyword evidence="3" id="KW-0261">Viral envelope protein</keyword>
<feature type="region of interest" description="Disordered" evidence="1">
    <location>
        <begin position="173"/>
        <end position="204"/>
    </location>
</feature>
<evidence type="ECO:0000256" key="1">
    <source>
        <dbReference type="SAM" id="MobiDB-lite"/>
    </source>
</evidence>
<sequence length="204" mass="20727">MTAARNVFRSLLVVVGLVGLLHGGAAGSTSAAASPATSTTPASTTATSTASSAFLKGLKKLEECAGGPRALAQEGVGTFTTEELASPRAYRRAVARNIAKLTVIALRCASPHALTVIGVSFRLLAVVAKCLVTSMTSISNLGSCLAFNGAKTTFPLAIASFQIGVCVLSKLSSKPGEGGTPTTTETDVDIGQVDWTEAPDGRRS</sequence>
<dbReference type="AlphaFoldDB" id="A0AAE1GXC3"/>
<dbReference type="Proteomes" id="UP001219518">
    <property type="component" value="Unassembled WGS sequence"/>
</dbReference>
<evidence type="ECO:0000313" key="4">
    <source>
        <dbReference type="Proteomes" id="UP001219518"/>
    </source>
</evidence>
<gene>
    <name evidence="3" type="ORF">KUF71_020300</name>
</gene>
<keyword evidence="3" id="KW-0946">Virion</keyword>
<reference evidence="3" key="1">
    <citation type="submission" date="2021-07" db="EMBL/GenBank/DDBJ databases">
        <authorList>
            <person name="Catto M.A."/>
            <person name="Jacobson A."/>
            <person name="Kennedy G."/>
            <person name="Labadie P."/>
            <person name="Hunt B.G."/>
            <person name="Srinivasan R."/>
        </authorList>
    </citation>
    <scope>NUCLEOTIDE SEQUENCE</scope>
    <source>
        <strain evidence="3">PL_HMW_Pooled</strain>
        <tissue evidence="3">Head</tissue>
    </source>
</reference>
<reference evidence="3" key="2">
    <citation type="journal article" date="2023" name="BMC Genomics">
        <title>Pest status, molecular evolution, and epigenetic factors derived from the genome assembly of Frankliniella fusca, a thysanopteran phytovirus vector.</title>
        <authorList>
            <person name="Catto M.A."/>
            <person name="Labadie P.E."/>
            <person name="Jacobson A.L."/>
            <person name="Kennedy G.G."/>
            <person name="Srinivasan R."/>
            <person name="Hunt B.G."/>
        </authorList>
    </citation>
    <scope>NUCLEOTIDE SEQUENCE</scope>
    <source>
        <strain evidence="3">PL_HMW_Pooled</strain>
    </source>
</reference>
<name>A0AAE1GXC3_9NEOP</name>
<evidence type="ECO:0000313" key="3">
    <source>
        <dbReference type="EMBL" id="KAK3910486.1"/>
    </source>
</evidence>